<keyword evidence="1" id="KW-0472">Membrane</keyword>
<reference evidence="3" key="1">
    <citation type="journal article" date="2015" name="Genome">
        <title>Whole Genome Sequence of the Non-Microcystin-Producing Microcystis aeruginosa Strain NIES-44.</title>
        <authorList>
            <person name="Okano K."/>
            <person name="Miyata N."/>
            <person name="Ozaki Y."/>
        </authorList>
    </citation>
    <scope>NUCLEOTIDE SEQUENCE [LARGE SCALE GENOMIC DNA]</scope>
    <source>
        <strain evidence="3">NIES-44</strain>
    </source>
</reference>
<accession>A0A0A1VS81</accession>
<keyword evidence="1" id="KW-1133">Transmembrane helix</keyword>
<protein>
    <submittedName>
        <fullName evidence="2">Uncharacterized protein</fullName>
    </submittedName>
</protein>
<keyword evidence="1" id="KW-0812">Transmembrane</keyword>
<evidence type="ECO:0000313" key="2">
    <source>
        <dbReference type="EMBL" id="GAL92161.1"/>
    </source>
</evidence>
<feature type="transmembrane region" description="Helical" evidence="1">
    <location>
        <begin position="6"/>
        <end position="27"/>
    </location>
</feature>
<organism evidence="2 3">
    <name type="scientific">Microcystis aeruginosa NIES-44</name>
    <dbReference type="NCBI Taxonomy" id="449439"/>
    <lineage>
        <taxon>Bacteria</taxon>
        <taxon>Bacillati</taxon>
        <taxon>Cyanobacteriota</taxon>
        <taxon>Cyanophyceae</taxon>
        <taxon>Oscillatoriophycideae</taxon>
        <taxon>Chroococcales</taxon>
        <taxon>Microcystaceae</taxon>
        <taxon>Microcystis</taxon>
    </lineage>
</organism>
<gene>
    <name evidence="2" type="ORF">N44_00449</name>
</gene>
<evidence type="ECO:0000313" key="3">
    <source>
        <dbReference type="Proteomes" id="UP000030321"/>
    </source>
</evidence>
<comment type="caution">
    <text evidence="2">The sequence shown here is derived from an EMBL/GenBank/DDBJ whole genome shotgun (WGS) entry which is preliminary data.</text>
</comment>
<evidence type="ECO:0000256" key="1">
    <source>
        <dbReference type="SAM" id="Phobius"/>
    </source>
</evidence>
<proteinExistence type="predicted"/>
<dbReference type="AlphaFoldDB" id="A0A0A1VS81"/>
<dbReference type="EMBL" id="BBPA01000019">
    <property type="protein sequence ID" value="GAL92161.1"/>
    <property type="molecule type" value="Genomic_DNA"/>
</dbReference>
<dbReference type="Proteomes" id="UP000030321">
    <property type="component" value="Unassembled WGS sequence"/>
</dbReference>
<name>A0A0A1VS81_MICAE</name>
<sequence>MLNLGGYLGFLSGIIFGFFGQVIIVCCQEWRTNLSFLWGSLGFLRGSYLMIPAREQE</sequence>